<keyword evidence="2" id="KW-1185">Reference proteome</keyword>
<evidence type="ECO:0000313" key="2">
    <source>
        <dbReference type="Proteomes" id="UP001586593"/>
    </source>
</evidence>
<proteinExistence type="predicted"/>
<reference evidence="1 2" key="1">
    <citation type="journal article" date="2024" name="Commun. Biol.">
        <title>Comparative genomic analysis of thermophilic fungi reveals convergent evolutionary adaptations and gene losses.</title>
        <authorList>
            <person name="Steindorff A.S."/>
            <person name="Aguilar-Pontes M.V."/>
            <person name="Robinson A.J."/>
            <person name="Andreopoulos B."/>
            <person name="LaButti K."/>
            <person name="Kuo A."/>
            <person name="Mondo S."/>
            <person name="Riley R."/>
            <person name="Otillar R."/>
            <person name="Haridas S."/>
            <person name="Lipzen A."/>
            <person name="Grimwood J."/>
            <person name="Schmutz J."/>
            <person name="Clum A."/>
            <person name="Reid I.D."/>
            <person name="Moisan M.C."/>
            <person name="Butler G."/>
            <person name="Nguyen T.T.M."/>
            <person name="Dewar K."/>
            <person name="Conant G."/>
            <person name="Drula E."/>
            <person name="Henrissat B."/>
            <person name="Hansel C."/>
            <person name="Singer S."/>
            <person name="Hutchinson M.I."/>
            <person name="de Vries R.P."/>
            <person name="Natvig D.O."/>
            <person name="Powell A.J."/>
            <person name="Tsang A."/>
            <person name="Grigoriev I.V."/>
        </authorList>
    </citation>
    <scope>NUCLEOTIDE SEQUENCE [LARGE SCALE GENOMIC DNA]</scope>
    <source>
        <strain evidence="1 2">ATCC 24622</strain>
    </source>
</reference>
<comment type="caution">
    <text evidence="1">The sequence shown here is derived from an EMBL/GenBank/DDBJ whole genome shotgun (WGS) entry which is preliminary data.</text>
</comment>
<accession>A0ABR3W8M0</accession>
<name>A0ABR3W8M0_9PEZI</name>
<dbReference type="EMBL" id="JAZHXJ010000609">
    <property type="protein sequence ID" value="KAL1855875.1"/>
    <property type="molecule type" value="Genomic_DNA"/>
</dbReference>
<organism evidence="1 2">
    <name type="scientific">Phialemonium thermophilum</name>
    <dbReference type="NCBI Taxonomy" id="223376"/>
    <lineage>
        <taxon>Eukaryota</taxon>
        <taxon>Fungi</taxon>
        <taxon>Dikarya</taxon>
        <taxon>Ascomycota</taxon>
        <taxon>Pezizomycotina</taxon>
        <taxon>Sordariomycetes</taxon>
        <taxon>Sordariomycetidae</taxon>
        <taxon>Cephalothecales</taxon>
        <taxon>Cephalothecaceae</taxon>
        <taxon>Phialemonium</taxon>
    </lineage>
</organism>
<dbReference type="Proteomes" id="UP001586593">
    <property type="component" value="Unassembled WGS sequence"/>
</dbReference>
<sequence length="238" mass="25522">MSSSACSGSDVESPWRAPRCSPVAGALAAGQLCCTSLAHSLSLTFRSHTATQSPYSFSSASMRSIQLSGRVSRLPSSISSIWSRCRPARDTSLSTTSCMTLKSLLLRGDGPVRPTPSGSLGFRLIASQPERRATSASVSAARNLGMLRKMANRMLQTFNSPLSLDRLGSAWMTVAVAMAARSSMRAYVPRGDARGRFESDSGVPGRESGRMWWCSTWALISSTSSSSRSRDISPRRLS</sequence>
<evidence type="ECO:0000313" key="1">
    <source>
        <dbReference type="EMBL" id="KAL1855875.1"/>
    </source>
</evidence>
<protein>
    <submittedName>
        <fullName evidence="1">Uncharacterized protein</fullName>
    </submittedName>
</protein>
<gene>
    <name evidence="1" type="ORF">VTK73DRAFT_8449</name>
</gene>